<organism evidence="2 3">
    <name type="scientific">Adineta steineri</name>
    <dbReference type="NCBI Taxonomy" id="433720"/>
    <lineage>
        <taxon>Eukaryota</taxon>
        <taxon>Metazoa</taxon>
        <taxon>Spiralia</taxon>
        <taxon>Gnathifera</taxon>
        <taxon>Rotifera</taxon>
        <taxon>Eurotatoria</taxon>
        <taxon>Bdelloidea</taxon>
        <taxon>Adinetida</taxon>
        <taxon>Adinetidae</taxon>
        <taxon>Adineta</taxon>
    </lineage>
</organism>
<dbReference type="GO" id="GO:0005634">
    <property type="term" value="C:nucleus"/>
    <property type="evidence" value="ECO:0007669"/>
    <property type="project" value="TreeGrafter"/>
</dbReference>
<sequence>MLHTTVTIDQIQEAFDQFNRGQKYLYNNLITTIKDNQTNEIYLVELFDELRDNVDLFENMNEQFLDFLQFQINWTKQTKVVLDAFSSFQITVISKMLHTTITIDQIQEAFDQFNRGQKYLYNNLITTIKDNQTNEIYLVELFDELRDNVDLFENMNEQFLDFLQFQINWTKQSKVVLDAFSSFQITLISSNTNHTERYLNFLFTLFAIPETSIHDFAHETLQQLVLIVPLASNLLCSIADHQFPFMTKDKDIQIIYIKNLLRLLSYLSIERLRFLEIILSKLIRIDVHASRQDILHSERYYIENELVFPLEQQQQHDTNQMKHDQADKLDCLMYSMFEYITNISMRNGKFNYEQTKLLFKDLLNIFNKLFLPTHDSSHVQFLIFYICSFHTNFSDEFMNNCWKIFVSPTVSMTFRQAAICYLCSLMARANYISIKSVLTIAQSMVDWLHAYINTLERNSGNSNPNRHLPFYAICQAVLYIFIYRHQEIVRLSDGIQTIIQWRLSRIISSELNPLKFCLPAITLRFAQLARNYQIVFCYSIIETNNRYSLPELFSIDDHHNNTSPLLPSNILHSYFPFDPYVLKRSSIFIRPIYIDYRDENEDLNTMKDLDDRNQQDIDDSDDILTSMIMSTTPNDFDPTDRISSLSISIKNSHHRSSKLPFGRSPGFRTVS</sequence>
<dbReference type="GO" id="GO:0001181">
    <property type="term" value="F:RNA polymerase I general transcription initiation factor activity"/>
    <property type="evidence" value="ECO:0007669"/>
    <property type="project" value="InterPro"/>
</dbReference>
<protein>
    <recommendedName>
        <fullName evidence="4">RNA polymerase I-specific transcription initiation factor RRN3-like protein</fullName>
    </recommendedName>
</protein>
<dbReference type="GO" id="GO:0001042">
    <property type="term" value="F:RNA polymerase I core binding"/>
    <property type="evidence" value="ECO:0007669"/>
    <property type="project" value="TreeGrafter"/>
</dbReference>
<evidence type="ECO:0000256" key="1">
    <source>
        <dbReference type="ARBA" id="ARBA00010098"/>
    </source>
</evidence>
<proteinExistence type="inferred from homology"/>
<dbReference type="PANTHER" id="PTHR12790">
    <property type="entry name" value="TRANSCRIPTION INITIATION FACTOR IA RRN3"/>
    <property type="match status" value="1"/>
</dbReference>
<dbReference type="Proteomes" id="UP000663860">
    <property type="component" value="Unassembled WGS sequence"/>
</dbReference>
<dbReference type="AlphaFoldDB" id="A0A814J4T5"/>
<evidence type="ECO:0000313" key="3">
    <source>
        <dbReference type="Proteomes" id="UP000663860"/>
    </source>
</evidence>
<dbReference type="InterPro" id="IPR007991">
    <property type="entry name" value="RNA_pol_I_trans_ini_fac_RRN3"/>
</dbReference>
<gene>
    <name evidence="2" type="ORF">IZO911_LOCUS19339</name>
</gene>
<name>A0A814J4T5_9BILA</name>
<comment type="similarity">
    <text evidence="1">Belongs to the RRN3 family.</text>
</comment>
<dbReference type="Pfam" id="PF05327">
    <property type="entry name" value="RRN3"/>
    <property type="match status" value="1"/>
</dbReference>
<dbReference type="GO" id="GO:0006361">
    <property type="term" value="P:transcription initiation at RNA polymerase I promoter"/>
    <property type="evidence" value="ECO:0007669"/>
    <property type="project" value="InterPro"/>
</dbReference>
<reference evidence="2" key="1">
    <citation type="submission" date="2021-02" db="EMBL/GenBank/DDBJ databases">
        <authorList>
            <person name="Nowell W R."/>
        </authorList>
    </citation>
    <scope>NUCLEOTIDE SEQUENCE</scope>
</reference>
<evidence type="ECO:0000313" key="2">
    <source>
        <dbReference type="EMBL" id="CAF1032644.1"/>
    </source>
</evidence>
<dbReference type="EMBL" id="CAJNOE010000192">
    <property type="protein sequence ID" value="CAF1032644.1"/>
    <property type="molecule type" value="Genomic_DNA"/>
</dbReference>
<comment type="caution">
    <text evidence="2">The sequence shown here is derived from an EMBL/GenBank/DDBJ whole genome shotgun (WGS) entry which is preliminary data.</text>
</comment>
<dbReference type="PANTHER" id="PTHR12790:SF0">
    <property type="entry name" value="RNA POLYMERASE I-SPECIFIC TRANSCRIPTION INITIATION FACTOR RRN3-RELATED"/>
    <property type="match status" value="1"/>
</dbReference>
<evidence type="ECO:0008006" key="4">
    <source>
        <dbReference type="Google" id="ProtNLM"/>
    </source>
</evidence>
<accession>A0A814J4T5</accession>